<dbReference type="Pfam" id="PF02669">
    <property type="entry name" value="KdpC"/>
    <property type="match status" value="1"/>
</dbReference>
<keyword evidence="1 11" id="KW-0813">Transport</keyword>
<dbReference type="InterPro" id="IPR003820">
    <property type="entry name" value="KdpC"/>
</dbReference>
<evidence type="ECO:0000256" key="10">
    <source>
        <dbReference type="ARBA" id="ARBA00023136"/>
    </source>
</evidence>
<protein>
    <recommendedName>
        <fullName evidence="11">Potassium-transporting ATPase KdpC subunit</fullName>
    </recommendedName>
    <alternativeName>
        <fullName evidence="11">ATP phosphohydrolase [potassium-transporting] C chain</fullName>
    </alternativeName>
    <alternativeName>
        <fullName evidence="11">Potassium-binding and translocating subunit C</fullName>
    </alternativeName>
    <alternativeName>
        <fullName evidence="11">Potassium-translocating ATPase C chain</fullName>
    </alternativeName>
</protein>
<evidence type="ECO:0000256" key="11">
    <source>
        <dbReference type="HAMAP-Rule" id="MF_00276"/>
    </source>
</evidence>
<sequence length="192" mass="19616">MVNQLRPALVMTALFTLLLGLAYPLAVTGIAQVAFPDQANGSLVRDAGGRVVGSSLIGQPFVGAPYLHPRPSAAGDGYDAAASSGSNMGPLNPDLIARVAESAQTIRAEDGPGVIPADAVTTSGSGLDPDVSPAYARLQAARIARARGVPVQQVQSIIDAHIEGAFLGFIGQPHVNVLLTNRALDARFGAEG</sequence>
<evidence type="ECO:0000256" key="8">
    <source>
        <dbReference type="ARBA" id="ARBA00022989"/>
    </source>
</evidence>
<keyword evidence="5 11" id="KW-0547">Nucleotide-binding</keyword>
<comment type="similarity">
    <text evidence="11">Belongs to the KdpC family.</text>
</comment>
<dbReference type="PANTHER" id="PTHR30042:SF2">
    <property type="entry name" value="POTASSIUM-TRANSPORTING ATPASE KDPC SUBUNIT"/>
    <property type="match status" value="1"/>
</dbReference>
<dbReference type="PIRSF" id="PIRSF001296">
    <property type="entry name" value="K_ATPase_KdpC"/>
    <property type="match status" value="1"/>
</dbReference>
<gene>
    <name evidence="11" type="primary">kdpC</name>
    <name evidence="12" type="ORF">RM53_09920</name>
</gene>
<evidence type="ECO:0000313" key="12">
    <source>
        <dbReference type="EMBL" id="KIC57141.1"/>
    </source>
</evidence>
<evidence type="ECO:0000313" key="13">
    <source>
        <dbReference type="Proteomes" id="UP000031166"/>
    </source>
</evidence>
<evidence type="ECO:0000256" key="6">
    <source>
        <dbReference type="ARBA" id="ARBA00022840"/>
    </source>
</evidence>
<dbReference type="EMBL" id="JWSY01000017">
    <property type="protein sequence ID" value="KIC57141.1"/>
    <property type="molecule type" value="Genomic_DNA"/>
</dbReference>
<dbReference type="STRING" id="172043.RM53_09920"/>
<keyword evidence="6 11" id="KW-0067">ATP-binding</keyword>
<evidence type="ECO:0000256" key="9">
    <source>
        <dbReference type="ARBA" id="ARBA00023065"/>
    </source>
</evidence>
<evidence type="ECO:0000256" key="4">
    <source>
        <dbReference type="ARBA" id="ARBA00022692"/>
    </source>
</evidence>
<proteinExistence type="inferred from homology"/>
<keyword evidence="9 11" id="KW-0406">Ion transport</keyword>
<comment type="subunit">
    <text evidence="11">The system is composed of three essential subunits: KdpA, KdpB and KdpC.</text>
</comment>
<dbReference type="Proteomes" id="UP000031166">
    <property type="component" value="Unassembled WGS sequence"/>
</dbReference>
<accession>A0A0B4CRZ4</accession>
<dbReference type="NCBIfam" id="NF001454">
    <property type="entry name" value="PRK00315.1"/>
    <property type="match status" value="1"/>
</dbReference>
<dbReference type="GO" id="GO:0005886">
    <property type="term" value="C:plasma membrane"/>
    <property type="evidence" value="ECO:0007669"/>
    <property type="project" value="UniProtKB-SubCell"/>
</dbReference>
<dbReference type="AlphaFoldDB" id="A0A0B4CRZ4"/>
<keyword evidence="8 11" id="KW-1133">Transmembrane helix</keyword>
<dbReference type="GO" id="GO:0008556">
    <property type="term" value="F:P-type potassium transmembrane transporter activity"/>
    <property type="evidence" value="ECO:0007669"/>
    <property type="project" value="InterPro"/>
</dbReference>
<dbReference type="HAMAP" id="MF_00276">
    <property type="entry name" value="KdpC"/>
    <property type="match status" value="1"/>
</dbReference>
<dbReference type="GO" id="GO:0005524">
    <property type="term" value="F:ATP binding"/>
    <property type="evidence" value="ECO:0007669"/>
    <property type="project" value="UniProtKB-UniRule"/>
</dbReference>
<keyword evidence="2 11" id="KW-1003">Cell membrane</keyword>
<comment type="subcellular location">
    <subcellularLocation>
        <location evidence="11">Cell membrane</location>
        <topology evidence="11">Single-pass membrane protein</topology>
    </subcellularLocation>
</comment>
<keyword evidence="7 11" id="KW-0630">Potassium</keyword>
<organism evidence="12 13">
    <name type="scientific">Brevundimonas nasdae</name>
    <dbReference type="NCBI Taxonomy" id="172043"/>
    <lineage>
        <taxon>Bacteria</taxon>
        <taxon>Pseudomonadati</taxon>
        <taxon>Pseudomonadota</taxon>
        <taxon>Alphaproteobacteria</taxon>
        <taxon>Caulobacterales</taxon>
        <taxon>Caulobacteraceae</taxon>
        <taxon>Brevundimonas</taxon>
    </lineage>
</organism>
<comment type="caution">
    <text evidence="12">The sequence shown here is derived from an EMBL/GenBank/DDBJ whole genome shotgun (WGS) entry which is preliminary data.</text>
</comment>
<keyword evidence="10 11" id="KW-0472">Membrane</keyword>
<evidence type="ECO:0000256" key="1">
    <source>
        <dbReference type="ARBA" id="ARBA00022448"/>
    </source>
</evidence>
<comment type="function">
    <text evidence="11">Part of the high-affinity ATP-driven potassium transport (or Kdp) system, which catalyzes the hydrolysis of ATP coupled with the electrogenic transport of potassium into the cytoplasm. This subunit acts as a catalytic chaperone that increases the ATP-binding affinity of the ATP-hydrolyzing subunit KdpB by the formation of a transient KdpB/KdpC/ATP ternary complex.</text>
</comment>
<keyword evidence="4 11" id="KW-0812">Transmembrane</keyword>
<dbReference type="PANTHER" id="PTHR30042">
    <property type="entry name" value="POTASSIUM-TRANSPORTING ATPASE C CHAIN"/>
    <property type="match status" value="1"/>
</dbReference>
<evidence type="ECO:0000256" key="7">
    <source>
        <dbReference type="ARBA" id="ARBA00022958"/>
    </source>
</evidence>
<name>A0A0B4CRZ4_9CAUL</name>
<reference evidence="12 13" key="1">
    <citation type="submission" date="2014-12" db="EMBL/GenBank/DDBJ databases">
        <title>Genome sequencing of Brevundimonas nasdae TPW30.</title>
        <authorList>
            <person name="Tan P.W."/>
            <person name="Chan K.-G."/>
        </authorList>
    </citation>
    <scope>NUCLEOTIDE SEQUENCE [LARGE SCALE GENOMIC DNA]</scope>
    <source>
        <strain evidence="12 13">TPW30</strain>
    </source>
</reference>
<dbReference type="RefSeq" id="WP_039246381.1">
    <property type="nucleotide sequence ID" value="NZ_JWSY01000017.1"/>
</dbReference>
<evidence type="ECO:0000256" key="5">
    <source>
        <dbReference type="ARBA" id="ARBA00022741"/>
    </source>
</evidence>
<evidence type="ECO:0000256" key="2">
    <source>
        <dbReference type="ARBA" id="ARBA00022475"/>
    </source>
</evidence>
<evidence type="ECO:0000256" key="3">
    <source>
        <dbReference type="ARBA" id="ARBA00022538"/>
    </source>
</evidence>
<keyword evidence="3 11" id="KW-0633">Potassium transport</keyword>
<dbReference type="NCBIfam" id="TIGR00681">
    <property type="entry name" value="kdpC"/>
    <property type="match status" value="1"/>
</dbReference>